<evidence type="ECO:0000313" key="1">
    <source>
        <dbReference type="EMBL" id="WWT55342.1"/>
    </source>
</evidence>
<protein>
    <submittedName>
        <fullName evidence="1">Uncharacterized protein</fullName>
    </submittedName>
</protein>
<keyword evidence="2" id="KW-1185">Reference proteome</keyword>
<dbReference type="EMBL" id="CP146369">
    <property type="protein sequence ID" value="WWT55342.1"/>
    <property type="molecule type" value="Genomic_DNA"/>
</dbReference>
<reference evidence="1 2" key="1">
    <citation type="submission" date="2024-02" db="EMBL/GenBank/DDBJ databases">
        <title>Distribution and functional of Brevundimonas-related endobacteria within Verticillium dahliae.</title>
        <authorList>
            <person name="Zeng H."/>
        </authorList>
    </citation>
    <scope>NUCLEOTIDE SEQUENCE [LARGE SCALE GENOMIC DNA]</scope>
    <source>
        <strain evidence="1 2">TRM 44200</strain>
    </source>
</reference>
<gene>
    <name evidence="1" type="ORF">V8J38_02605</name>
</gene>
<name>A0ABZ2IH34_9CAUL</name>
<accession>A0ABZ2IH34</accession>
<sequence>MTTGRLPPFTLPLRREGDAAIVDKNGKTVLVIDPDRDLEDDEATRIANHVFNCLSAAPAPEGGAVDADEILEMAAKAVEDHQKFGREWIKGSLWDDLTREASARIRALKAALATREEAPAEAGEDDLAARLRRAETWDLDADQEARDRCGVLMLEAAERLEALRAQPPAREEAQPVARVSRKGNSQGGIVWTDYGRASDLPDDTALFAGAAIKSRVQLKREIYDNLCAADNQDVPLEDYPDRILSIVEFHTHPAPDALRVAVEALEAQEDQSKRGVLFMTREELDRVTTLRRQALTTLQAEQGAV</sequence>
<organism evidence="1 2">
    <name type="scientific">Brevundimonas olei</name>
    <dbReference type="NCBI Taxonomy" id="657642"/>
    <lineage>
        <taxon>Bacteria</taxon>
        <taxon>Pseudomonadati</taxon>
        <taxon>Pseudomonadota</taxon>
        <taxon>Alphaproteobacteria</taxon>
        <taxon>Caulobacterales</taxon>
        <taxon>Caulobacteraceae</taxon>
        <taxon>Brevundimonas</taxon>
    </lineage>
</organism>
<proteinExistence type="predicted"/>
<dbReference type="RefSeq" id="WP_338577767.1">
    <property type="nucleotide sequence ID" value="NZ_CP146369.1"/>
</dbReference>
<dbReference type="Proteomes" id="UP001363460">
    <property type="component" value="Chromosome"/>
</dbReference>
<evidence type="ECO:0000313" key="2">
    <source>
        <dbReference type="Proteomes" id="UP001363460"/>
    </source>
</evidence>